<name>A0A7T8JIA2_9VIRU</name>
<keyword evidence="1" id="KW-0812">Transmembrane</keyword>
<keyword evidence="1" id="KW-1133">Transmembrane helix</keyword>
<organism evidence="2">
    <name type="scientific">Soybean thrips virga-like virus 1</name>
    <dbReference type="NCBI Taxonomy" id="2802949"/>
    <lineage>
        <taxon>Viruses</taxon>
        <taxon>Riboviria</taxon>
        <taxon>Orthornavirae</taxon>
        <taxon>Kitrinoviricota</taxon>
        <taxon>Alsuviricetes</taxon>
        <taxon>Martellivirales</taxon>
        <taxon>Virgaviridae</taxon>
    </lineage>
</organism>
<dbReference type="EMBL" id="MT240784">
    <property type="protein sequence ID" value="QQP18772.1"/>
    <property type="molecule type" value="Genomic_RNA"/>
</dbReference>
<accession>A0A7T8JIA2</accession>
<evidence type="ECO:0000256" key="1">
    <source>
        <dbReference type="SAM" id="Phobius"/>
    </source>
</evidence>
<evidence type="ECO:0000313" key="2">
    <source>
        <dbReference type="EMBL" id="QQP18772.1"/>
    </source>
</evidence>
<sequence length="509" mass="59092">MLLSSMHMILILGLMSIMITIDSAPPIDNDLSKLSAESSEGDEEVVDESYRPINISDKIFSKLLNTPSNPIKFTKLIPINTFVLTLNMYDESGNNLVTRSGITEVHFANLPPTHRIDKEITPFIFSPECTEAYSVPPFTTHHCNLPTKCGVSKDTTVKHSFINNDVHICIAPLRAESYKLKFNVYDFKLDENKELGQRYYVSNSAIVQWVTFGDYRERIFDYFYKYMLNVIPLDGPFVYPTSRLNDMQICVDVKLTSEIWQAFIDRVNIKRKPDVRDIGSYKIELPNRYPIFLTARSRHVHGIFYKCEDLPSDKPRVKFDNGKYYYIYAKSNCVKQMITPTRYICKDAANVGNVCPDDLLQFKTQDNHDFCTHITNFSFHPLDVIDNFIDSIGNIVSTIFHKTLDLLIDDFEIIMYKLLVLLNKILKYMVKLLFEFLNNVFNYISHLLVCLDVNYYFFELLFLLLVTVIYFNIWASSIFIVLFIMIFGIERQYESIIISLFNPVCEANV</sequence>
<protein>
    <submittedName>
        <fullName evidence="2">Putative structural protein</fullName>
    </submittedName>
</protein>
<feature type="transmembrane region" description="Helical" evidence="1">
    <location>
        <begin position="455"/>
        <end position="488"/>
    </location>
</feature>
<keyword evidence="1" id="KW-0472">Membrane</keyword>
<reference evidence="2" key="1">
    <citation type="journal article" date="2020" name="Viruses">
        <title>Soybean Thrips (Thysanoptera: Thripidae) Harbor Highly Diverse Populations of Arthropod, Fungal and Plant Viruses.</title>
        <authorList>
            <person name="Thekke-Veetil T."/>
            <person name="Lagos-Kutz D."/>
            <person name="McCoppin N.K."/>
            <person name="Hartman G.L."/>
            <person name="Ju H.K."/>
            <person name="Lim H.S."/>
            <person name="Domier L.L."/>
        </authorList>
    </citation>
    <scope>NUCLEOTIDE SEQUENCE</scope>
    <source>
        <strain evidence="2">STN1</strain>
    </source>
</reference>
<proteinExistence type="predicted"/>